<dbReference type="NCBIfam" id="TIGR00007">
    <property type="entry name" value="1-(5-phosphoribosyl)-5-[(5-phosphoribosylamino)methylideneamino]imidazole-4-carboxamide isomerase"/>
    <property type="match status" value="1"/>
</dbReference>
<dbReference type="InterPro" id="IPR023016">
    <property type="entry name" value="HisA/PriA"/>
</dbReference>
<dbReference type="SUPFAM" id="SSF51366">
    <property type="entry name" value="Ribulose-phoshate binding barrel"/>
    <property type="match status" value="1"/>
</dbReference>
<dbReference type="AlphaFoldDB" id="A0A811TEU6"/>
<name>A0A811TEU6_9EURY</name>
<evidence type="ECO:0000256" key="13">
    <source>
        <dbReference type="RuleBase" id="RU003657"/>
    </source>
</evidence>
<dbReference type="EMBL" id="CAJHIS010000019">
    <property type="protein sequence ID" value="CAD6494258.1"/>
    <property type="molecule type" value="Genomic_DNA"/>
</dbReference>
<evidence type="ECO:0000256" key="4">
    <source>
        <dbReference type="ARBA" id="ARBA00009667"/>
    </source>
</evidence>
<evidence type="ECO:0000256" key="3">
    <source>
        <dbReference type="ARBA" id="ARBA00005133"/>
    </source>
</evidence>
<dbReference type="PANTHER" id="PTHR43090">
    <property type="entry name" value="1-(5-PHOSPHORIBOSYL)-5-[(5-PHOSPHORIBOSYLAMINO)METHYLIDENEAMINO] IMIDAZOLE-4-CARBOXAMIDE ISOMERASE"/>
    <property type="match status" value="1"/>
</dbReference>
<evidence type="ECO:0000256" key="10">
    <source>
        <dbReference type="ARBA" id="ARBA00023235"/>
    </source>
</evidence>
<protein>
    <recommendedName>
        <fullName evidence="6 12">1-(5-phosphoribosyl)-5-[(5-phosphoribosylamino)methylideneamino] imidazole-4-carboxamide isomerase</fullName>
        <ecNumber evidence="5 12">5.3.1.16</ecNumber>
    </recommendedName>
    <alternativeName>
        <fullName evidence="11 12">Phosphoribosylformimino-5-aminoimidazole carboxamide ribotide isomerase</fullName>
    </alternativeName>
</protein>
<dbReference type="UniPathway" id="UPA00031">
    <property type="reaction ID" value="UER00009"/>
</dbReference>
<dbReference type="InterPro" id="IPR013785">
    <property type="entry name" value="Aldolase_TIM"/>
</dbReference>
<keyword evidence="10 12" id="KW-0413">Isomerase</keyword>
<dbReference type="EC" id="5.3.1.16" evidence="5 12"/>
<dbReference type="InterPro" id="IPR006063">
    <property type="entry name" value="HisA_bact_arch"/>
</dbReference>
<comment type="subcellular location">
    <subcellularLocation>
        <location evidence="2 12 14">Cytoplasm</location>
    </subcellularLocation>
</comment>
<keyword evidence="7 12" id="KW-0963">Cytoplasm</keyword>
<comment type="caution">
    <text evidence="15">The sequence shown here is derived from an EMBL/GenBank/DDBJ whole genome shotgun (WGS) entry which is preliminary data.</text>
</comment>
<evidence type="ECO:0000256" key="2">
    <source>
        <dbReference type="ARBA" id="ARBA00004496"/>
    </source>
</evidence>
<keyword evidence="9 12" id="KW-0368">Histidine biosynthesis</keyword>
<keyword evidence="8 12" id="KW-0028">Amino-acid biosynthesis</keyword>
<proteinExistence type="inferred from homology"/>
<dbReference type="GO" id="GO:0005737">
    <property type="term" value="C:cytoplasm"/>
    <property type="evidence" value="ECO:0007669"/>
    <property type="project" value="UniProtKB-SubCell"/>
</dbReference>
<dbReference type="InterPro" id="IPR011060">
    <property type="entry name" value="RibuloseP-bd_barrel"/>
</dbReference>
<feature type="active site" description="Proton acceptor" evidence="12">
    <location>
        <position position="9"/>
    </location>
</feature>
<dbReference type="FunFam" id="3.20.20.70:FF:000009">
    <property type="entry name" value="1-(5-phosphoribosyl)-5-[(5-phosphoribosylamino)methylideneamino] imidazole-4-carboxamide isomerase"/>
    <property type="match status" value="1"/>
</dbReference>
<evidence type="ECO:0000256" key="7">
    <source>
        <dbReference type="ARBA" id="ARBA00022490"/>
    </source>
</evidence>
<dbReference type="GO" id="GO:0000162">
    <property type="term" value="P:L-tryptophan biosynthetic process"/>
    <property type="evidence" value="ECO:0007669"/>
    <property type="project" value="TreeGrafter"/>
</dbReference>
<dbReference type="GO" id="GO:0016829">
    <property type="term" value="F:lyase activity"/>
    <property type="evidence" value="ECO:0007669"/>
    <property type="project" value="UniProtKB-KW"/>
</dbReference>
<keyword evidence="15" id="KW-0456">Lyase</keyword>
<evidence type="ECO:0000256" key="9">
    <source>
        <dbReference type="ARBA" id="ARBA00023102"/>
    </source>
</evidence>
<feature type="active site" description="Proton donor" evidence="12">
    <location>
        <position position="131"/>
    </location>
</feature>
<evidence type="ECO:0000256" key="8">
    <source>
        <dbReference type="ARBA" id="ARBA00022605"/>
    </source>
</evidence>
<accession>A0A811TEU6</accession>
<comment type="pathway">
    <text evidence="3 12 14">Amino-acid biosynthesis; L-histidine biosynthesis; L-histidine from 5-phospho-alpha-D-ribose 1-diphosphate: step 4/9.</text>
</comment>
<dbReference type="InterPro" id="IPR006062">
    <property type="entry name" value="His_biosynth"/>
</dbReference>
<organism evidence="15 16">
    <name type="scientific">Candidatus Argoarchaeum ethanivorans</name>
    <dbReference type="NCBI Taxonomy" id="2608793"/>
    <lineage>
        <taxon>Archaea</taxon>
        <taxon>Methanobacteriati</taxon>
        <taxon>Methanobacteriota</taxon>
        <taxon>Stenosarchaea group</taxon>
        <taxon>Methanomicrobia</taxon>
        <taxon>Methanosarcinales</taxon>
        <taxon>Methanosarcinales incertae sedis</taxon>
        <taxon>GOM Arc I cluster</taxon>
        <taxon>Candidatus Argoarchaeum</taxon>
    </lineage>
</organism>
<evidence type="ECO:0000256" key="1">
    <source>
        <dbReference type="ARBA" id="ARBA00000901"/>
    </source>
</evidence>
<reference evidence="15" key="1">
    <citation type="submission" date="2020-10" db="EMBL/GenBank/DDBJ databases">
        <authorList>
            <person name="Hahn C.J."/>
            <person name="Laso-Perez R."/>
            <person name="Vulcano F."/>
            <person name="Vaziourakis K.-M."/>
            <person name="Stokke R."/>
            <person name="Steen I.H."/>
            <person name="Teske A."/>
            <person name="Boetius A."/>
            <person name="Liebeke M."/>
            <person name="Amann R."/>
            <person name="Knittel K."/>
        </authorList>
    </citation>
    <scope>NUCLEOTIDE SEQUENCE</scope>
    <source>
        <strain evidence="15">Gfbio:e3339647-f889-4370-9287-4fb5cb688e4c:AG392D22_GoMArc1</strain>
    </source>
</reference>
<evidence type="ECO:0000313" key="16">
    <source>
        <dbReference type="Proteomes" id="UP000634805"/>
    </source>
</evidence>
<sequence>MFSVIPAVDLKDGRCVQLVQGVPGTEQVSLADPVGAALRWVDEGASILHLVDLDGAIDGVRINTGLIKEIVAVTDVEIQVGGGIRTREDVVDLLDTGVERVIIGTLAVQHPEFVAELVSEFGREHITVALDAVNGRVTTHGWKLVTEGTPSDYGKKFESLGAGSILFTNIDTEGLLQGIAPAPTAELVKAVNIPVIASGGITTIQDLKTLKQIGATGAVVGTALYLGKFGLKDAIESV</sequence>
<dbReference type="HAMAP" id="MF_01014">
    <property type="entry name" value="HisA"/>
    <property type="match status" value="1"/>
</dbReference>
<dbReference type="PANTHER" id="PTHR43090:SF7">
    <property type="entry name" value="1-(5-PHOSPHORIBOSYL)-5-[(5-PHOSPHORIBOSYLAMINO)METHYLIDENEAMINO] IMIDAZOLE-4-CARBOXAMIDE ISOMERASE"/>
    <property type="match status" value="1"/>
</dbReference>
<dbReference type="Gene3D" id="3.20.20.70">
    <property type="entry name" value="Aldolase class I"/>
    <property type="match status" value="1"/>
</dbReference>
<dbReference type="GO" id="GO:0000105">
    <property type="term" value="P:L-histidine biosynthetic process"/>
    <property type="evidence" value="ECO:0007669"/>
    <property type="project" value="UniProtKB-UniRule"/>
</dbReference>
<dbReference type="CDD" id="cd04732">
    <property type="entry name" value="HisA"/>
    <property type="match status" value="1"/>
</dbReference>
<dbReference type="NCBIfam" id="NF010112">
    <property type="entry name" value="PRK13585.1"/>
    <property type="match status" value="1"/>
</dbReference>
<evidence type="ECO:0000313" key="15">
    <source>
        <dbReference type="EMBL" id="CAD6494258.1"/>
    </source>
</evidence>
<comment type="catalytic activity">
    <reaction evidence="1 12 14">
        <text>1-(5-phospho-beta-D-ribosyl)-5-[(5-phospho-beta-D-ribosylamino)methylideneamino]imidazole-4-carboxamide = 5-[(5-phospho-1-deoxy-D-ribulos-1-ylimino)methylamino]-1-(5-phospho-beta-D-ribosyl)imidazole-4-carboxamide</text>
        <dbReference type="Rhea" id="RHEA:15469"/>
        <dbReference type="ChEBI" id="CHEBI:58435"/>
        <dbReference type="ChEBI" id="CHEBI:58525"/>
        <dbReference type="EC" id="5.3.1.16"/>
    </reaction>
</comment>
<dbReference type="GO" id="GO:0003949">
    <property type="term" value="F:1-(5-phosphoribosyl)-5-[(5-phosphoribosylamino)methylideneamino]imidazole-4-carboxamide isomerase activity"/>
    <property type="evidence" value="ECO:0007669"/>
    <property type="project" value="UniProtKB-UniRule"/>
</dbReference>
<evidence type="ECO:0000256" key="11">
    <source>
        <dbReference type="ARBA" id="ARBA00030547"/>
    </source>
</evidence>
<evidence type="ECO:0000256" key="6">
    <source>
        <dbReference type="ARBA" id="ARBA00018464"/>
    </source>
</evidence>
<evidence type="ECO:0000256" key="12">
    <source>
        <dbReference type="HAMAP-Rule" id="MF_01014"/>
    </source>
</evidence>
<dbReference type="InterPro" id="IPR044524">
    <property type="entry name" value="Isoase_HisA-like"/>
</dbReference>
<evidence type="ECO:0000256" key="14">
    <source>
        <dbReference type="RuleBase" id="RU003658"/>
    </source>
</evidence>
<dbReference type="Proteomes" id="UP000634805">
    <property type="component" value="Unassembled WGS sequence"/>
</dbReference>
<comment type="similarity">
    <text evidence="4 12 13">Belongs to the HisA/HisF family.</text>
</comment>
<dbReference type="Pfam" id="PF00977">
    <property type="entry name" value="His_biosynth"/>
    <property type="match status" value="1"/>
</dbReference>
<evidence type="ECO:0000256" key="5">
    <source>
        <dbReference type="ARBA" id="ARBA00012550"/>
    </source>
</evidence>
<gene>
    <name evidence="15" type="primary">hisF</name>
    <name evidence="12" type="synonym">hisA</name>
    <name evidence="15" type="ORF">EMLJLAPB_00741</name>
</gene>